<protein>
    <recommendedName>
        <fullName evidence="3">Histone-lysine N-methyltransferase SETMAR</fullName>
    </recommendedName>
</protein>
<organism evidence="2">
    <name type="scientific">Harpegnathos saltator</name>
    <name type="common">Jerdon's jumping ant</name>
    <dbReference type="NCBI Taxonomy" id="610380"/>
    <lineage>
        <taxon>Eukaryota</taxon>
        <taxon>Metazoa</taxon>
        <taxon>Ecdysozoa</taxon>
        <taxon>Arthropoda</taxon>
        <taxon>Hexapoda</taxon>
        <taxon>Insecta</taxon>
        <taxon>Pterygota</taxon>
        <taxon>Neoptera</taxon>
        <taxon>Endopterygota</taxon>
        <taxon>Hymenoptera</taxon>
        <taxon>Apocrita</taxon>
        <taxon>Aculeata</taxon>
        <taxon>Formicoidea</taxon>
        <taxon>Formicidae</taxon>
        <taxon>Ponerinae</taxon>
        <taxon>Ponerini</taxon>
        <taxon>Harpegnathos</taxon>
    </lineage>
</organism>
<dbReference type="AlphaFoldDB" id="E2BPV4"/>
<evidence type="ECO:0000313" key="1">
    <source>
        <dbReference type="EMBL" id="EFN82305.1"/>
    </source>
</evidence>
<proteinExistence type="predicted"/>
<gene>
    <name evidence="1" type="ORF">EAI_09280</name>
</gene>
<feature type="non-terminal residue" evidence="1">
    <location>
        <position position="59"/>
    </location>
</feature>
<name>E2BPV4_HARSA</name>
<sequence length="59" mass="7408">LKKLRARWASHLLTIYQKRIRMRISAHFNRSKRNKMDFKRRFTTVDETRIHHCEHQCEK</sequence>
<evidence type="ECO:0008006" key="3">
    <source>
        <dbReference type="Google" id="ProtNLM"/>
    </source>
</evidence>
<accession>E2BPV4</accession>
<reference evidence="1 2" key="1">
    <citation type="journal article" date="2010" name="Science">
        <title>Genomic comparison of the ants Camponotus floridanus and Harpegnathos saltator.</title>
        <authorList>
            <person name="Bonasio R."/>
            <person name="Zhang G."/>
            <person name="Ye C."/>
            <person name="Mutti N.S."/>
            <person name="Fang X."/>
            <person name="Qin N."/>
            <person name="Donahue G."/>
            <person name="Yang P."/>
            <person name="Li Q."/>
            <person name="Li C."/>
            <person name="Zhang P."/>
            <person name="Huang Z."/>
            <person name="Berger S.L."/>
            <person name="Reinberg D."/>
            <person name="Wang J."/>
            <person name="Liebig J."/>
        </authorList>
    </citation>
    <scope>NUCLEOTIDE SEQUENCE [LARGE SCALE GENOMIC DNA]</scope>
    <source>
        <strain evidence="1 2">R22 G/1</strain>
    </source>
</reference>
<dbReference type="Proteomes" id="UP000008237">
    <property type="component" value="Unassembled WGS sequence"/>
</dbReference>
<keyword evidence="2" id="KW-1185">Reference proteome</keyword>
<feature type="non-terminal residue" evidence="1">
    <location>
        <position position="1"/>
    </location>
</feature>
<dbReference type="InParanoid" id="E2BPV4"/>
<evidence type="ECO:0000313" key="2">
    <source>
        <dbReference type="Proteomes" id="UP000008237"/>
    </source>
</evidence>
<dbReference type="EMBL" id="GL449658">
    <property type="protein sequence ID" value="EFN82305.1"/>
    <property type="molecule type" value="Genomic_DNA"/>
</dbReference>